<dbReference type="AlphaFoldDB" id="A0A2L0F7R0"/>
<dbReference type="EMBL" id="CP012673">
    <property type="protein sequence ID" value="AUX47557.1"/>
    <property type="molecule type" value="Genomic_DNA"/>
</dbReference>
<dbReference type="OrthoDB" id="9880164at2"/>
<evidence type="ECO:0000313" key="2">
    <source>
        <dbReference type="Proteomes" id="UP000238348"/>
    </source>
</evidence>
<evidence type="ECO:0000313" key="1">
    <source>
        <dbReference type="EMBL" id="AUX47557.1"/>
    </source>
</evidence>
<gene>
    <name evidence="1" type="ORF">SOCE26_090790</name>
</gene>
<organism evidence="1 2">
    <name type="scientific">Sorangium cellulosum</name>
    <name type="common">Polyangium cellulosum</name>
    <dbReference type="NCBI Taxonomy" id="56"/>
    <lineage>
        <taxon>Bacteria</taxon>
        <taxon>Pseudomonadati</taxon>
        <taxon>Myxococcota</taxon>
        <taxon>Polyangia</taxon>
        <taxon>Polyangiales</taxon>
        <taxon>Polyangiaceae</taxon>
        <taxon>Sorangium</taxon>
    </lineage>
</organism>
<proteinExistence type="predicted"/>
<protein>
    <submittedName>
        <fullName evidence="1">Uncharacterized protein</fullName>
    </submittedName>
</protein>
<name>A0A2L0F7R0_SORCE</name>
<dbReference type="RefSeq" id="WP_104985560.1">
    <property type="nucleotide sequence ID" value="NZ_CP012673.1"/>
</dbReference>
<reference evidence="1 2" key="1">
    <citation type="submission" date="2015-09" db="EMBL/GenBank/DDBJ databases">
        <title>Sorangium comparison.</title>
        <authorList>
            <person name="Zaburannyi N."/>
            <person name="Bunk B."/>
            <person name="Overmann J."/>
            <person name="Mueller R."/>
        </authorList>
    </citation>
    <scope>NUCLEOTIDE SEQUENCE [LARGE SCALE GENOMIC DNA]</scope>
    <source>
        <strain evidence="1 2">So ce26</strain>
    </source>
</reference>
<sequence>MSAVQGFSEALCALAERAPIRRACDRRTLAKLAPPGCPPRWTEAADLLLALTQDRGLPLLGDYDFGALAEFDCSFRRHRSGPPDLVIARHASGRLVLLTQREGAVYLGRYEKRLCSDLRAFLERLAAELSPTPALAHFSIHWRAGDEARKLANKLRAAENGAASAPHDTCWSDDRWFIVRDRAAARRFEDLPALLAAARAAGAELGLHDGRAEAMLVEDLQRVPRGAQLHQAAYIAEISIQIADGRRIVQALHYGDVATERAEWEDGELLVQRTRPAIELFAPIPELQEYLFARRIHRLDRFRRSEEDLRRLFGDDLWPVLSAVERDHGGIIAEDDFAPWSLFGVAPLIAPGYVAETVPGDQRIRDIQGKPVRQVGKVDKMRWLCIDEEGRCYVTGSLGDDLEPGGDDLESALLRLALDWKLQRWRTEASMGGFLQREGAERLLKELHGAAERKLDTFGHTYHAGPGFMLRHRKAVLGLDPYFQLIATSTRRFCELLRPLAAAGRPVRVLQDTESFPTDEELAACAHAGVVISDHI</sequence>
<accession>A0A2L0F7R0</accession>
<dbReference type="Proteomes" id="UP000238348">
    <property type="component" value="Chromosome"/>
</dbReference>